<feature type="compositionally biased region" description="Basic residues" evidence="1">
    <location>
        <begin position="398"/>
        <end position="418"/>
    </location>
</feature>
<dbReference type="AlphaFoldDB" id="A2E334"/>
<dbReference type="Proteomes" id="UP000001542">
    <property type="component" value="Unassembled WGS sequence"/>
</dbReference>
<feature type="region of interest" description="Disordered" evidence="1">
    <location>
        <begin position="1"/>
        <end position="219"/>
    </location>
</feature>
<feature type="compositionally biased region" description="Basic residues" evidence="1">
    <location>
        <begin position="162"/>
        <end position="186"/>
    </location>
</feature>
<feature type="region of interest" description="Disordered" evidence="1">
    <location>
        <begin position="251"/>
        <end position="444"/>
    </location>
</feature>
<feature type="compositionally biased region" description="Basic residues" evidence="1">
    <location>
        <begin position="101"/>
        <end position="111"/>
    </location>
</feature>
<dbReference type="RefSeq" id="XP_001325193.1">
    <property type="nucleotide sequence ID" value="XM_001325158.1"/>
</dbReference>
<reference evidence="2" key="2">
    <citation type="journal article" date="2007" name="Science">
        <title>Draft genome sequence of the sexually transmitted pathogen Trichomonas vaginalis.</title>
        <authorList>
            <person name="Carlton J.M."/>
            <person name="Hirt R.P."/>
            <person name="Silva J.C."/>
            <person name="Delcher A.L."/>
            <person name="Schatz M."/>
            <person name="Zhao Q."/>
            <person name="Wortman J.R."/>
            <person name="Bidwell S.L."/>
            <person name="Alsmark U.C.M."/>
            <person name="Besteiro S."/>
            <person name="Sicheritz-Ponten T."/>
            <person name="Noel C.J."/>
            <person name="Dacks J.B."/>
            <person name="Foster P.G."/>
            <person name="Simillion C."/>
            <person name="Van de Peer Y."/>
            <person name="Miranda-Saavedra D."/>
            <person name="Barton G.J."/>
            <person name="Westrop G.D."/>
            <person name="Mueller S."/>
            <person name="Dessi D."/>
            <person name="Fiori P.L."/>
            <person name="Ren Q."/>
            <person name="Paulsen I."/>
            <person name="Zhang H."/>
            <person name="Bastida-Corcuera F.D."/>
            <person name="Simoes-Barbosa A."/>
            <person name="Brown M.T."/>
            <person name="Hayes R.D."/>
            <person name="Mukherjee M."/>
            <person name="Okumura C.Y."/>
            <person name="Schneider R."/>
            <person name="Smith A.J."/>
            <person name="Vanacova S."/>
            <person name="Villalvazo M."/>
            <person name="Haas B.J."/>
            <person name="Pertea M."/>
            <person name="Feldblyum T.V."/>
            <person name="Utterback T.R."/>
            <person name="Shu C.L."/>
            <person name="Osoegawa K."/>
            <person name="de Jong P.J."/>
            <person name="Hrdy I."/>
            <person name="Horvathova L."/>
            <person name="Zubacova Z."/>
            <person name="Dolezal P."/>
            <person name="Malik S.B."/>
            <person name="Logsdon J.M. Jr."/>
            <person name="Henze K."/>
            <person name="Gupta A."/>
            <person name="Wang C.C."/>
            <person name="Dunne R.L."/>
            <person name="Upcroft J.A."/>
            <person name="Upcroft P."/>
            <person name="White O."/>
            <person name="Salzberg S.L."/>
            <person name="Tang P."/>
            <person name="Chiu C.-H."/>
            <person name="Lee Y.-S."/>
            <person name="Embley T.M."/>
            <person name="Coombs G.H."/>
            <person name="Mottram J.C."/>
            <person name="Tachezy J."/>
            <person name="Fraser-Liggett C.M."/>
            <person name="Johnson P.J."/>
        </authorList>
    </citation>
    <scope>NUCLEOTIDE SEQUENCE [LARGE SCALE GENOMIC DNA]</scope>
    <source>
        <strain evidence="2">G3</strain>
    </source>
</reference>
<gene>
    <name evidence="2" type="ORF">TVAG_405160</name>
</gene>
<evidence type="ECO:0000256" key="1">
    <source>
        <dbReference type="SAM" id="MobiDB-lite"/>
    </source>
</evidence>
<feature type="compositionally biased region" description="Basic residues" evidence="1">
    <location>
        <begin position="284"/>
        <end position="293"/>
    </location>
</feature>
<feature type="compositionally biased region" description="Basic residues" evidence="1">
    <location>
        <begin position="124"/>
        <end position="149"/>
    </location>
</feature>
<feature type="compositionally biased region" description="Low complexity" evidence="1">
    <location>
        <begin position="321"/>
        <end position="330"/>
    </location>
</feature>
<protein>
    <submittedName>
        <fullName evidence="2">Uncharacterized protein</fullName>
    </submittedName>
</protein>
<sequence length="794" mass="89832">MSVKSSNAKKSSMRQISPKGTGANDDDPEPLSVDFNDVIAQPVTAVKKERRETVANPLAARPAKPRQPRSSTTKIKKDSGTLGNALGTNKNAKTTTIKKTVTIKRKKKAPIKKSTAGVKSGNLPRRRRRRPIVRRIVKKVVIHKHKSKKPAVEEKEPDPIIIRKKKPMKRRPKKIIKKVIVKKKKQAQNNPQPQPEPETIVRRVRKHRHHRDTSAAPQNIITIVKRRKNPITGEIEEYEEKLTLEELEKQMKEAEEKKAKAALENKSSNAEKDSNDNPDEPQVKRIRKHHHKPVQYVTIVKKRINPETGLEENVEEQVALPADDAPATTDNLSVRSRSSHRKLASRPQSARMSTAKLSDLASPSLLANSANSSSSSDYSDSDYSDDVAPSYNAPKSAGPRRKPKRVVRKSKVIRKQHKSSATNKDEPEPTPEVIRVRKRKEPKKVLQQVVTVIKKHIDKDTGKEEIVEEEVPIELSESSSSDNDDQMFFDELKQMNKNKPHRATTAGVVPRKSSASSRRQSTAGIPAKLRRGSTSNIADLMNNHKNDYIFSDSEDDLAADSLLIAPTTKGRRRHRTPVEKVIEEVVMESDNEGNRRPVKRKRTVIEEYYSDVDDFDVNKIDIFDHSDEDDEFDVKKRKRNIPKLLARIDRSKKSPDDLIIDDQFGISPAIQALLSGADNTKIPQTDDRIVLNDKDINEVEIPKQYSDPQTGINGDKMIVQCRPDMIQSMTLEAIGAANSLGIPFEKYVEDMKCDPALKFKLLQYNKIRQNELRKMERIKPIKKLVRTFGVQAEA</sequence>
<feature type="compositionally biased region" description="Basic and acidic residues" evidence="1">
    <location>
        <begin position="251"/>
        <end position="275"/>
    </location>
</feature>
<feature type="compositionally biased region" description="Polar residues" evidence="1">
    <location>
        <begin position="513"/>
        <end position="523"/>
    </location>
</feature>
<dbReference type="InParanoid" id="A2E334"/>
<feature type="compositionally biased region" description="Polar residues" evidence="1">
    <location>
        <begin position="346"/>
        <end position="356"/>
    </location>
</feature>
<dbReference type="VEuPathDB" id="TrichDB:TVAG_405160"/>
<reference evidence="2" key="1">
    <citation type="submission" date="2006-10" db="EMBL/GenBank/DDBJ databases">
        <authorList>
            <person name="Amadeo P."/>
            <person name="Zhao Q."/>
            <person name="Wortman J."/>
            <person name="Fraser-Liggett C."/>
            <person name="Carlton J."/>
        </authorList>
    </citation>
    <scope>NUCLEOTIDE SEQUENCE</scope>
    <source>
        <strain evidence="2">G3</strain>
    </source>
</reference>
<accession>A2E334</accession>
<evidence type="ECO:0000313" key="3">
    <source>
        <dbReference type="Proteomes" id="UP000001542"/>
    </source>
</evidence>
<keyword evidence="3" id="KW-1185">Reference proteome</keyword>
<name>A2E334_TRIV3</name>
<feature type="compositionally biased region" description="Polar residues" evidence="1">
    <location>
        <begin position="1"/>
        <end position="15"/>
    </location>
</feature>
<feature type="compositionally biased region" description="Basic residues" evidence="1">
    <location>
        <begin position="202"/>
        <end position="211"/>
    </location>
</feature>
<feature type="compositionally biased region" description="Low complexity" evidence="1">
    <location>
        <begin position="88"/>
        <end position="100"/>
    </location>
</feature>
<dbReference type="EMBL" id="DS113293">
    <property type="protein sequence ID" value="EAY12970.1"/>
    <property type="molecule type" value="Genomic_DNA"/>
</dbReference>
<proteinExistence type="predicted"/>
<dbReference type="VEuPathDB" id="TrichDB:TVAGG3_0848330"/>
<feature type="compositionally biased region" description="Low complexity" evidence="1">
    <location>
        <begin position="357"/>
        <end position="378"/>
    </location>
</feature>
<evidence type="ECO:0000313" key="2">
    <source>
        <dbReference type="EMBL" id="EAY12970.1"/>
    </source>
</evidence>
<feature type="region of interest" description="Disordered" evidence="1">
    <location>
        <begin position="499"/>
        <end position="524"/>
    </location>
</feature>
<dbReference type="KEGG" id="tva:4770942"/>
<organism evidence="2 3">
    <name type="scientific">Trichomonas vaginalis (strain ATCC PRA-98 / G3)</name>
    <dbReference type="NCBI Taxonomy" id="412133"/>
    <lineage>
        <taxon>Eukaryota</taxon>
        <taxon>Metamonada</taxon>
        <taxon>Parabasalia</taxon>
        <taxon>Trichomonadida</taxon>
        <taxon>Trichomonadidae</taxon>
        <taxon>Trichomonas</taxon>
    </lineage>
</organism>